<reference evidence="6 7" key="1">
    <citation type="journal article" date="2017" name="Environ. Microbiol.">
        <title>Genomic and physiological analyses of 'Reinekea forsetii' reveal a versatile opportunistic lifestyle during spring algae blooms.</title>
        <authorList>
            <person name="Avci B."/>
            <person name="Hahnke R.L."/>
            <person name="Chafee M."/>
            <person name="Fischer T."/>
            <person name="Gruber-Vodicka H."/>
            <person name="Tegetmeyer H.E."/>
            <person name="Harder J."/>
            <person name="Fuchs B.M."/>
            <person name="Amann R.I."/>
            <person name="Teeling H."/>
        </authorList>
    </citation>
    <scope>NUCLEOTIDE SEQUENCE [LARGE SCALE GENOMIC DNA]</scope>
    <source>
        <strain evidence="6 7">Hel1_31_D35</strain>
    </source>
</reference>
<dbReference type="OrthoDB" id="5293604at2"/>
<dbReference type="GO" id="GO:1902626">
    <property type="term" value="P:assembly of large subunit precursor of preribosome"/>
    <property type="evidence" value="ECO:0007669"/>
    <property type="project" value="UniProtKB-UniRule"/>
</dbReference>
<evidence type="ECO:0000256" key="5">
    <source>
        <dbReference type="HAMAP-Rule" id="MF_00765"/>
    </source>
</evidence>
<keyword evidence="4 5" id="KW-0694">RNA-binding</keyword>
<dbReference type="GO" id="GO:0043022">
    <property type="term" value="F:ribosome binding"/>
    <property type="evidence" value="ECO:0007669"/>
    <property type="project" value="UniProtKB-UniRule"/>
</dbReference>
<dbReference type="Proteomes" id="UP000229757">
    <property type="component" value="Chromosome"/>
</dbReference>
<dbReference type="GO" id="GO:0019843">
    <property type="term" value="F:rRNA binding"/>
    <property type="evidence" value="ECO:0007669"/>
    <property type="project" value="UniProtKB-UniRule"/>
</dbReference>
<dbReference type="SUPFAM" id="SSF158710">
    <property type="entry name" value="PSPTO4464-like"/>
    <property type="match status" value="1"/>
</dbReference>
<keyword evidence="3 5" id="KW-0699">rRNA-binding</keyword>
<keyword evidence="7" id="KW-1185">Reference proteome</keyword>
<dbReference type="HAMAP" id="MF_00765">
    <property type="entry name" value="DarP"/>
    <property type="match status" value="1"/>
</dbReference>
<dbReference type="Pfam" id="PF04751">
    <property type="entry name" value="DarP"/>
    <property type="match status" value="1"/>
</dbReference>
<protein>
    <recommendedName>
        <fullName evidence="5">Dual-action ribosomal maturation protein DarP</fullName>
    </recommendedName>
    <alternativeName>
        <fullName evidence="5">Large ribosomal subunit assembly factor DarP</fullName>
    </alternativeName>
</protein>
<accession>A0A2K8KUJ5</accession>
<dbReference type="EMBL" id="CP011797">
    <property type="protein sequence ID" value="ATX77521.1"/>
    <property type="molecule type" value="Genomic_DNA"/>
</dbReference>
<evidence type="ECO:0000256" key="3">
    <source>
        <dbReference type="ARBA" id="ARBA00022730"/>
    </source>
</evidence>
<proteinExistence type="inferred from homology"/>
<dbReference type="CDD" id="cd16331">
    <property type="entry name" value="YjgA-like"/>
    <property type="match status" value="1"/>
</dbReference>
<evidence type="ECO:0000313" key="7">
    <source>
        <dbReference type="Proteomes" id="UP000229757"/>
    </source>
</evidence>
<comment type="subcellular location">
    <subcellularLocation>
        <location evidence="5">Cytoplasm</location>
    </subcellularLocation>
    <text evidence="5">Associates with late stage pre-50S ribosomal subunits.</text>
</comment>
<dbReference type="RefSeq" id="WP_100257775.1">
    <property type="nucleotide sequence ID" value="NZ_CP011797.1"/>
</dbReference>
<comment type="function">
    <text evidence="5">Member of a network of 50S ribosomal subunit biogenesis factors which assembles along the 30S-50S interface, preventing incorrect 23S rRNA structures from forming. Promotes peptidyl transferase center (PTC) maturation.</text>
</comment>
<gene>
    <name evidence="5" type="primary">darP</name>
    <name evidence="6" type="ORF">REIFOR_02396</name>
</gene>
<dbReference type="KEGG" id="rfo:REIFOR_02396"/>
<evidence type="ECO:0000256" key="1">
    <source>
        <dbReference type="ARBA" id="ARBA00022490"/>
    </source>
</evidence>
<evidence type="ECO:0000313" key="6">
    <source>
        <dbReference type="EMBL" id="ATX77521.1"/>
    </source>
</evidence>
<keyword evidence="2 5" id="KW-0690">Ribosome biogenesis</keyword>
<evidence type="ECO:0000256" key="4">
    <source>
        <dbReference type="ARBA" id="ARBA00022884"/>
    </source>
</evidence>
<organism evidence="6 7">
    <name type="scientific">Reinekea forsetii</name>
    <dbReference type="NCBI Taxonomy" id="1336806"/>
    <lineage>
        <taxon>Bacteria</taxon>
        <taxon>Pseudomonadati</taxon>
        <taxon>Pseudomonadota</taxon>
        <taxon>Gammaproteobacteria</taxon>
        <taxon>Oceanospirillales</taxon>
        <taxon>Saccharospirillaceae</taxon>
        <taxon>Reinekea</taxon>
    </lineage>
</organism>
<dbReference type="PANTHER" id="PTHR38101:SF1">
    <property type="entry name" value="UPF0307 PROTEIN YJGA"/>
    <property type="match status" value="1"/>
</dbReference>
<name>A0A2K8KUJ5_9GAMM</name>
<dbReference type="GO" id="GO:0005829">
    <property type="term" value="C:cytosol"/>
    <property type="evidence" value="ECO:0007669"/>
    <property type="project" value="TreeGrafter"/>
</dbReference>
<dbReference type="InterPro" id="IPR023153">
    <property type="entry name" value="DarP_sf"/>
</dbReference>
<dbReference type="AlphaFoldDB" id="A0A2K8KUJ5"/>
<comment type="similarity">
    <text evidence="5">Belongs to the DarP family.</text>
</comment>
<keyword evidence="1 5" id="KW-0963">Cytoplasm</keyword>
<evidence type="ECO:0000256" key="2">
    <source>
        <dbReference type="ARBA" id="ARBA00022517"/>
    </source>
</evidence>
<dbReference type="InterPro" id="IPR006839">
    <property type="entry name" value="DarP"/>
</dbReference>
<dbReference type="NCBIfam" id="NF003593">
    <property type="entry name" value="PRK05255.1-1"/>
    <property type="match status" value="1"/>
</dbReference>
<dbReference type="Gene3D" id="1.10.60.30">
    <property type="entry name" value="PSPTO4464-like domains"/>
    <property type="match status" value="2"/>
</dbReference>
<sequence>MNEFDDTHDDIEWVSKSEMKRDSHRLQAMGERLLGIKKSKLAKFPLNDELLAAIEESKRIKSNEAMRRHLQYIGKIMRVSDIEGIQRELDRLDPSSDLYLRVQNQAEYWREKLIKTEAADAEWFETYPDTDRQTFRNIVRAAKKEQPDDPAAPIAGGKNSKKLLKWIKEQLKK</sequence>
<dbReference type="PIRSF" id="PIRSF016183">
    <property type="entry name" value="UCP016183"/>
    <property type="match status" value="1"/>
</dbReference>
<dbReference type="PANTHER" id="PTHR38101">
    <property type="entry name" value="UPF0307 PROTEIN YJGA"/>
    <property type="match status" value="1"/>
</dbReference>